<name>M2B3C3_9BACT</name>
<sequence>MAKQLLRHALFLFQRCLRNPMVLFEAKRHPILRDRDAALLAST</sequence>
<evidence type="ECO:0000313" key="1">
    <source>
        <dbReference type="EMBL" id="EMB16263.1"/>
    </source>
</evidence>
<proteinExistence type="predicted"/>
<reference evidence="1" key="2">
    <citation type="journal article" date="2013" name="Mar. Genomics">
        <title>Expression of sulfatases in Rhodopirellula baltica and the diversity of sulfatases in the genus Rhodopirellula.</title>
        <authorList>
            <person name="Wegner C.E."/>
            <person name="Richter-Heitmann T."/>
            <person name="Klindworth A."/>
            <person name="Klockow C."/>
            <person name="Richter M."/>
            <person name="Achstetter T."/>
            <person name="Glockner F.O."/>
            <person name="Harder J."/>
        </authorList>
    </citation>
    <scope>NUCLEOTIDE SEQUENCE [LARGE SCALE GENOMIC DNA]</scope>
    <source>
        <strain evidence="1">6C</strain>
    </source>
</reference>
<comment type="caution">
    <text evidence="1">The sequence shown here is derived from an EMBL/GenBank/DDBJ whole genome shotgun (WGS) entry which is preliminary data.</text>
</comment>
<dbReference type="PATRIC" id="fig|1263867.3.peg.3180"/>
<dbReference type="Proteomes" id="UP000011529">
    <property type="component" value="Unassembled WGS sequence"/>
</dbReference>
<reference evidence="1" key="1">
    <citation type="submission" date="2012-11" db="EMBL/GenBank/DDBJ databases">
        <title>Permanent draft genomes of Rhodopirellula europaea strain SH398 and 6C.</title>
        <authorList>
            <person name="Richter M."/>
            <person name="Richter-Heitmann T."/>
            <person name="Frank C."/>
            <person name="Harder J."/>
            <person name="Glockner F.O."/>
        </authorList>
    </citation>
    <scope>NUCLEOTIDE SEQUENCE</scope>
    <source>
        <strain evidence="1">6C</strain>
    </source>
</reference>
<gene>
    <name evidence="1" type="ORF">RE6C_02976</name>
</gene>
<dbReference type="EMBL" id="ANMO01000122">
    <property type="protein sequence ID" value="EMB16263.1"/>
    <property type="molecule type" value="Genomic_DNA"/>
</dbReference>
<evidence type="ECO:0000313" key="2">
    <source>
        <dbReference type="Proteomes" id="UP000011529"/>
    </source>
</evidence>
<protein>
    <submittedName>
        <fullName evidence="1">Uncharacterized protein</fullName>
    </submittedName>
</protein>
<accession>M2B3C3</accession>
<dbReference type="AlphaFoldDB" id="M2B3C3"/>
<keyword evidence="2" id="KW-1185">Reference proteome</keyword>
<organism evidence="1 2">
    <name type="scientific">Rhodopirellula europaea 6C</name>
    <dbReference type="NCBI Taxonomy" id="1263867"/>
    <lineage>
        <taxon>Bacteria</taxon>
        <taxon>Pseudomonadati</taxon>
        <taxon>Planctomycetota</taxon>
        <taxon>Planctomycetia</taxon>
        <taxon>Pirellulales</taxon>
        <taxon>Pirellulaceae</taxon>
        <taxon>Rhodopirellula</taxon>
    </lineage>
</organism>